<dbReference type="GO" id="GO:0006777">
    <property type="term" value="P:Mo-molybdopterin cofactor biosynthetic process"/>
    <property type="evidence" value="ECO:0007669"/>
    <property type="project" value="InterPro"/>
</dbReference>
<dbReference type="InterPro" id="IPR004435">
    <property type="entry name" value="MobB_dom"/>
</dbReference>
<dbReference type="NCBIfam" id="TIGR00176">
    <property type="entry name" value="mobB"/>
    <property type="match status" value="1"/>
</dbReference>
<dbReference type="Pfam" id="PF03205">
    <property type="entry name" value="MobB"/>
    <property type="match status" value="1"/>
</dbReference>
<proteinExistence type="predicted"/>
<evidence type="ECO:0000313" key="2">
    <source>
        <dbReference type="EMBL" id="PTM58414.1"/>
    </source>
</evidence>
<dbReference type="RefSeq" id="WP_107725226.1">
    <property type="nucleotide sequence ID" value="NZ_PZZP01000001.1"/>
</dbReference>
<dbReference type="Proteomes" id="UP000241639">
    <property type="component" value="Unassembled WGS sequence"/>
</dbReference>
<keyword evidence="3" id="KW-1185">Reference proteome</keyword>
<accession>A0A2T4Z948</accession>
<dbReference type="OrthoDB" id="9786803at2"/>
<dbReference type="InterPro" id="IPR027417">
    <property type="entry name" value="P-loop_NTPase"/>
</dbReference>
<dbReference type="AlphaFoldDB" id="A0A2T4Z948"/>
<dbReference type="InterPro" id="IPR052539">
    <property type="entry name" value="MGD_biosynthesis_adapter"/>
</dbReference>
<dbReference type="PANTHER" id="PTHR40072">
    <property type="entry name" value="MOLYBDOPTERIN-GUANINE DINUCLEOTIDE BIOSYNTHESIS ADAPTER PROTEIN-RELATED"/>
    <property type="match status" value="1"/>
</dbReference>
<dbReference type="CDD" id="cd03116">
    <property type="entry name" value="MobB"/>
    <property type="match status" value="1"/>
</dbReference>
<feature type="domain" description="Molybdopterin-guanine dinucleotide biosynthesis protein B (MobB)" evidence="1">
    <location>
        <begin position="9"/>
        <end position="134"/>
    </location>
</feature>
<comment type="caution">
    <text evidence="2">The sequence shown here is derived from an EMBL/GenBank/DDBJ whole genome shotgun (WGS) entry which is preliminary data.</text>
</comment>
<dbReference type="EMBL" id="PZZP01000001">
    <property type="protein sequence ID" value="PTM58414.1"/>
    <property type="molecule type" value="Genomic_DNA"/>
</dbReference>
<name>A0A2T4Z948_9BACL</name>
<organism evidence="2 3">
    <name type="scientific">Desmospora activa DSM 45169</name>
    <dbReference type="NCBI Taxonomy" id="1121389"/>
    <lineage>
        <taxon>Bacteria</taxon>
        <taxon>Bacillati</taxon>
        <taxon>Bacillota</taxon>
        <taxon>Bacilli</taxon>
        <taxon>Bacillales</taxon>
        <taxon>Thermoactinomycetaceae</taxon>
        <taxon>Desmospora</taxon>
    </lineage>
</organism>
<dbReference type="PANTHER" id="PTHR40072:SF1">
    <property type="entry name" value="MOLYBDOPTERIN-GUANINE DINUCLEOTIDE BIOSYNTHESIS ADAPTER PROTEIN"/>
    <property type="match status" value="1"/>
</dbReference>
<evidence type="ECO:0000313" key="3">
    <source>
        <dbReference type="Proteomes" id="UP000241639"/>
    </source>
</evidence>
<dbReference type="SUPFAM" id="SSF52540">
    <property type="entry name" value="P-loop containing nucleoside triphosphate hydrolases"/>
    <property type="match status" value="1"/>
</dbReference>
<sequence length="165" mass="18841">MSKPATPFVIQIVGYSGSGKTTLLTGVARLLTKRGWKVGTVKHHPKEWEWDQPGKDTWKHRQVSTGPVAIVSRDRTVIEWPYSASPEDLLPFYQGADLVLVEGFKRAHHHKLVMVHQEEDRELLNLPHIIALVSSDPQQWCQWGRCLHWDDVESVVEMITEAVCK</sequence>
<reference evidence="2 3" key="1">
    <citation type="submission" date="2018-04" db="EMBL/GenBank/DDBJ databases">
        <title>Genomic Encyclopedia of Archaeal and Bacterial Type Strains, Phase II (KMG-II): from individual species to whole genera.</title>
        <authorList>
            <person name="Goeker M."/>
        </authorList>
    </citation>
    <scope>NUCLEOTIDE SEQUENCE [LARGE SCALE GENOMIC DNA]</scope>
    <source>
        <strain evidence="2 3">DSM 45169</strain>
    </source>
</reference>
<gene>
    <name evidence="2" type="ORF">C8J48_0997</name>
</gene>
<dbReference type="Gene3D" id="3.40.50.300">
    <property type="entry name" value="P-loop containing nucleotide triphosphate hydrolases"/>
    <property type="match status" value="1"/>
</dbReference>
<protein>
    <submittedName>
        <fullName evidence="2">Molybdopterin guanine dinucleotide biosynthesis accessory protein MobB</fullName>
    </submittedName>
</protein>
<evidence type="ECO:0000259" key="1">
    <source>
        <dbReference type="Pfam" id="PF03205"/>
    </source>
</evidence>
<dbReference type="GO" id="GO:0005525">
    <property type="term" value="F:GTP binding"/>
    <property type="evidence" value="ECO:0007669"/>
    <property type="project" value="InterPro"/>
</dbReference>